<dbReference type="Gene3D" id="3.40.50.2300">
    <property type="match status" value="1"/>
</dbReference>
<dbReference type="GO" id="GO:0003723">
    <property type="term" value="F:RNA binding"/>
    <property type="evidence" value="ECO:0007669"/>
    <property type="project" value="InterPro"/>
</dbReference>
<dbReference type="PROSITE" id="PS50821">
    <property type="entry name" value="PAZ"/>
    <property type="match status" value="1"/>
</dbReference>
<evidence type="ECO:0000256" key="1">
    <source>
        <dbReference type="SAM" id="MobiDB-lite"/>
    </source>
</evidence>
<feature type="region of interest" description="Disordered" evidence="1">
    <location>
        <begin position="1"/>
        <end position="53"/>
    </location>
</feature>
<evidence type="ECO:0000259" key="2">
    <source>
        <dbReference type="PROSITE" id="PS50821"/>
    </source>
</evidence>
<gene>
    <name evidence="4" type="ORF">BN1708_013317</name>
</gene>
<dbReference type="SUPFAM" id="SSF101690">
    <property type="entry name" value="PAZ domain"/>
    <property type="match status" value="1"/>
</dbReference>
<evidence type="ECO:0000259" key="3">
    <source>
        <dbReference type="PROSITE" id="PS50822"/>
    </source>
</evidence>
<feature type="domain" description="PAZ" evidence="2">
    <location>
        <begin position="327"/>
        <end position="437"/>
    </location>
</feature>
<dbReference type="InterPro" id="IPR036085">
    <property type="entry name" value="PAZ_dom_sf"/>
</dbReference>
<accession>A0A0G4LJC3</accession>
<dbReference type="PROSITE" id="PS50822">
    <property type="entry name" value="PIWI"/>
    <property type="match status" value="1"/>
</dbReference>
<dbReference type="Pfam" id="PF02170">
    <property type="entry name" value="PAZ"/>
    <property type="match status" value="1"/>
</dbReference>
<dbReference type="SUPFAM" id="SSF53098">
    <property type="entry name" value="Ribonuclease H-like"/>
    <property type="match status" value="1"/>
</dbReference>
<dbReference type="Gene3D" id="3.30.420.10">
    <property type="entry name" value="Ribonuclease H-like superfamily/Ribonuclease H"/>
    <property type="match status" value="1"/>
</dbReference>
<keyword evidence="5" id="KW-1185">Reference proteome</keyword>
<dbReference type="InterPro" id="IPR032472">
    <property type="entry name" value="ArgoL2"/>
</dbReference>
<protein>
    <recommendedName>
        <fullName evidence="6">Piwi domain-containing protein</fullName>
    </recommendedName>
</protein>
<feature type="compositionally biased region" description="Basic and acidic residues" evidence="1">
    <location>
        <begin position="42"/>
        <end position="51"/>
    </location>
</feature>
<dbReference type="InterPro" id="IPR014811">
    <property type="entry name" value="ArgoL1"/>
</dbReference>
<dbReference type="Pfam" id="PF16486">
    <property type="entry name" value="ArgoN"/>
    <property type="match status" value="1"/>
</dbReference>
<evidence type="ECO:0000313" key="4">
    <source>
        <dbReference type="EMBL" id="CRK22157.1"/>
    </source>
</evidence>
<sequence length="980" mass="110603">MSSSQRSSPKKGSSPQRSRSGSQSGKPNFPPTLGYDPAKPAVKPEQDRGNTRLDLPPEAYMSAERLKNPGFQPFAKRPGFNKTGTPVPLEINQFKVASWSTDCRIYQFDISISPIPLKQGPLFKKCWAHPDVRKRLERYKTRWLCDGRKLAWGACPIERGEERITVDLDSHLPPRADGKPRRDNTFYFIIRQTAQIDLSHLDGYLSGKTDWSNKVLECMNFLDHVVRQFPSEHLLQIKRNFYARQPSKAMVFPISDVVELIKGVYASVRMNQSGRGIGLNVDVANTAFWVGGQNMATFIKNYLWSVVPQFRGKDLNTLANEMRPMERRSTDGNKMYGMSEGFRHLRRLSKLRFRVQHRGKEQNTIDYAIMAFEFAEKYGAEGATPKNVKINDKDGKEISLYDYFVARYNFRTQYPNWPMVLTAKAGLFPVDACTIAPMQRYPYKLLGDETANMIKGAVTRPDKRKADIMQAKNMLGWSNDPYLRQFGLKFDENFTRTEGRLLPNPVIQFANGNIDPKTSGRWDLRGKKFWLPNVMPLDSWGFMIIENSCSKQHASAFAATFRQTYVGHGGIIKGDPVIIDSQARNPNSANAVENGVGEIRRKTGKPVQMLFVIIRHANSGNYERVKKSADCRFGVLTQVVLSRHVEKNQGQYHSNVAMKVNAKLGGTTCRVPHPNAKAPRGQPPFFSEPTMIMGLDVSHAGAGVNSPSMAAMTMSMDKDACRYAAVCQTNGYRVEMLSPSNTNEMLTKLVRLWMTKLGSTDPPRHIYFFRDGVSEGQFSQVIDIELAAIKAFFREKFGHKMPKFTVIIATKRHHIRFFPARGKGDKNNNPHPGTLLENEVCHPFQWDFYLCAHSAIQGTARPVHYHVLIDEAKVDHQKLQQMINQHSYQYARSTTPVSLHPAVYYADLAAGRARAHESVATSDGFRAGPKGQEMAQDFGMLEVSMGGPERGAEAAPLIPMGGNDALEVNRNFIRSTMWYI</sequence>
<dbReference type="SMART" id="SM00950">
    <property type="entry name" value="Piwi"/>
    <property type="match status" value="1"/>
</dbReference>
<evidence type="ECO:0000313" key="5">
    <source>
        <dbReference type="Proteomes" id="UP000044602"/>
    </source>
</evidence>
<dbReference type="InterPro" id="IPR003100">
    <property type="entry name" value="PAZ_dom"/>
</dbReference>
<organism evidence="4 5">
    <name type="scientific">Verticillium longisporum</name>
    <name type="common">Verticillium dahliae var. longisporum</name>
    <dbReference type="NCBI Taxonomy" id="100787"/>
    <lineage>
        <taxon>Eukaryota</taxon>
        <taxon>Fungi</taxon>
        <taxon>Dikarya</taxon>
        <taxon>Ascomycota</taxon>
        <taxon>Pezizomycotina</taxon>
        <taxon>Sordariomycetes</taxon>
        <taxon>Hypocreomycetidae</taxon>
        <taxon>Glomerellales</taxon>
        <taxon>Plectosphaerellaceae</taxon>
        <taxon>Verticillium</taxon>
    </lineage>
</organism>
<dbReference type="Pfam" id="PF02171">
    <property type="entry name" value="Piwi"/>
    <property type="match status" value="1"/>
</dbReference>
<feature type="compositionally biased region" description="Low complexity" evidence="1">
    <location>
        <begin position="1"/>
        <end position="27"/>
    </location>
</feature>
<dbReference type="AlphaFoldDB" id="A0A0G4LJC3"/>
<dbReference type="EMBL" id="CVQH01013669">
    <property type="protein sequence ID" value="CRK22157.1"/>
    <property type="molecule type" value="Genomic_DNA"/>
</dbReference>
<dbReference type="InterPro" id="IPR012337">
    <property type="entry name" value="RNaseH-like_sf"/>
</dbReference>
<name>A0A0G4LJC3_VERLO</name>
<proteinExistence type="predicted"/>
<dbReference type="InterPro" id="IPR036397">
    <property type="entry name" value="RNaseH_sf"/>
</dbReference>
<dbReference type="Gene3D" id="2.170.260.10">
    <property type="entry name" value="paz domain"/>
    <property type="match status" value="1"/>
</dbReference>
<dbReference type="InterPro" id="IPR045246">
    <property type="entry name" value="Piwi_ago-like"/>
</dbReference>
<dbReference type="Pfam" id="PF08699">
    <property type="entry name" value="ArgoL1"/>
    <property type="match status" value="1"/>
</dbReference>
<dbReference type="InterPro" id="IPR032474">
    <property type="entry name" value="Argonaute_N"/>
</dbReference>
<dbReference type="Proteomes" id="UP000044602">
    <property type="component" value="Unassembled WGS sequence"/>
</dbReference>
<dbReference type="Pfam" id="PF16488">
    <property type="entry name" value="ArgoL2"/>
    <property type="match status" value="1"/>
</dbReference>
<dbReference type="CDD" id="cd02846">
    <property type="entry name" value="PAZ_argonaute_like"/>
    <property type="match status" value="1"/>
</dbReference>
<evidence type="ECO:0008006" key="6">
    <source>
        <dbReference type="Google" id="ProtNLM"/>
    </source>
</evidence>
<feature type="domain" description="Piwi" evidence="3">
    <location>
        <begin position="609"/>
        <end position="918"/>
    </location>
</feature>
<dbReference type="PANTHER" id="PTHR22891">
    <property type="entry name" value="EUKARYOTIC TRANSLATION INITIATION FACTOR 2C"/>
    <property type="match status" value="1"/>
</dbReference>
<dbReference type="STRING" id="100787.A0A0G4LJC3"/>
<dbReference type="SMART" id="SM01163">
    <property type="entry name" value="DUF1785"/>
    <property type="match status" value="1"/>
</dbReference>
<dbReference type="CDD" id="cd04657">
    <property type="entry name" value="Piwi_ago-like"/>
    <property type="match status" value="1"/>
</dbReference>
<reference evidence="4 5" key="1">
    <citation type="submission" date="2015-05" db="EMBL/GenBank/DDBJ databases">
        <authorList>
            <person name="Wang D.B."/>
            <person name="Wang M."/>
        </authorList>
    </citation>
    <scope>NUCLEOTIDE SEQUENCE [LARGE SCALE GENOMIC DNA]</scope>
    <source>
        <strain evidence="4">VL1</strain>
    </source>
</reference>
<dbReference type="InterPro" id="IPR003165">
    <property type="entry name" value="Piwi"/>
</dbReference>